<accession>A0ABR9ZFZ4</accession>
<protein>
    <submittedName>
        <fullName evidence="1">Site-specific integrase</fullName>
    </submittedName>
</protein>
<comment type="caution">
    <text evidence="1">The sequence shown here is derived from an EMBL/GenBank/DDBJ whole genome shotgun (WGS) entry which is preliminary data.</text>
</comment>
<keyword evidence="2" id="KW-1185">Reference proteome</keyword>
<name>A0ABR9ZFZ4_VIBAN</name>
<evidence type="ECO:0000313" key="2">
    <source>
        <dbReference type="Proteomes" id="UP000726136"/>
    </source>
</evidence>
<gene>
    <name evidence="1" type="ORF">EAY46_29015</name>
</gene>
<dbReference type="Proteomes" id="UP000726136">
    <property type="component" value="Unassembled WGS sequence"/>
</dbReference>
<evidence type="ECO:0000313" key="1">
    <source>
        <dbReference type="EMBL" id="MBF4377019.1"/>
    </source>
</evidence>
<feature type="non-terminal residue" evidence="1">
    <location>
        <position position="94"/>
    </location>
</feature>
<organism evidence="1 2">
    <name type="scientific">Vibrio anguillarum</name>
    <name type="common">Listonella anguillarum</name>
    <dbReference type="NCBI Taxonomy" id="55601"/>
    <lineage>
        <taxon>Bacteria</taxon>
        <taxon>Pseudomonadati</taxon>
        <taxon>Pseudomonadota</taxon>
        <taxon>Gammaproteobacteria</taxon>
        <taxon>Vibrionales</taxon>
        <taxon>Vibrionaceae</taxon>
        <taxon>Vibrio</taxon>
    </lineage>
</organism>
<sequence length="94" mass="10870">MSVLIHSDDVFKETELISNSDGLFHCSPLKDNIGSLPTLFTKEGDFNHEANSYFFYQKTIKQAKDLSPCAQALQAFYQFLEDNNLRWDYFPPVK</sequence>
<proteinExistence type="predicted"/>
<dbReference type="EMBL" id="RDPI01001323">
    <property type="protein sequence ID" value="MBF4377019.1"/>
    <property type="molecule type" value="Genomic_DNA"/>
</dbReference>
<reference evidence="1 2" key="1">
    <citation type="journal article" date="2021" name="PeerJ">
        <title>Analysis of 44 Vibrio anguillarum genomes reveals high genetic diversity.</title>
        <authorList>
            <person name="Hansen M.J."/>
            <person name="Dalsgaard I."/>
        </authorList>
    </citation>
    <scope>NUCLEOTIDE SEQUENCE [LARGE SCALE GENOMIC DNA]</scope>
    <source>
        <strain evidence="1 2">040915-1/1B</strain>
    </source>
</reference>